<feature type="domain" description="HNH nuclease" evidence="1">
    <location>
        <begin position="216"/>
        <end position="291"/>
    </location>
</feature>
<dbReference type="Pfam" id="PF13391">
    <property type="entry name" value="HNH_2"/>
    <property type="match status" value="1"/>
</dbReference>
<protein>
    <recommendedName>
        <fullName evidence="1">HNH nuclease domain-containing protein</fullName>
    </recommendedName>
</protein>
<evidence type="ECO:0000313" key="3">
    <source>
        <dbReference type="Proteomes" id="UP000034291"/>
    </source>
</evidence>
<gene>
    <name evidence="2" type="ORF">ARAM_000189</name>
</gene>
<dbReference type="InterPro" id="IPR003615">
    <property type="entry name" value="HNH_nuc"/>
</dbReference>
<accession>A0A0F8WSJ0</accession>
<evidence type="ECO:0000313" key="2">
    <source>
        <dbReference type="EMBL" id="KKK20625.1"/>
    </source>
</evidence>
<reference evidence="2 3" key="1">
    <citation type="submission" date="2015-02" db="EMBL/GenBank/DDBJ databases">
        <title>Draft Genome Sequences of Two Closely-Related Aflatoxigenic Aspergillus Species Obtained from the Cote d'Ivoire.</title>
        <authorList>
            <person name="Moore G.G."/>
            <person name="Beltz S.B."/>
            <person name="Mack B.M."/>
        </authorList>
    </citation>
    <scope>NUCLEOTIDE SEQUENCE [LARGE SCALE GENOMIC DNA]</scope>
    <source>
        <strain evidence="2 3">SRRC1468</strain>
    </source>
</reference>
<name>A0A0F8WSJ0_9EURO</name>
<dbReference type="AlphaFoldDB" id="A0A0F8WSJ0"/>
<proteinExistence type="predicted"/>
<dbReference type="EMBL" id="JZBS01001985">
    <property type="protein sequence ID" value="KKK20625.1"/>
    <property type="molecule type" value="Genomic_DNA"/>
</dbReference>
<sequence>MATAHHRHQLSLTGFIHPPRKPLLTPEESQIARILFKTLVDYAPERSSRGRYNPAVLIEETFGRIQCKDAFLKYFFTYIYTNVTPEEERRTGSDFSQVFTYFRDFLSWGSKNQDTAMDAIDNFAEYLIDNFFMPLRASSVKTPQPTPVALSANQNAPTGTKSRVSRLRQECLKRDHYRCIVSRKFDRAEAKKRLEQNENSKDDDGEFLRNQKSDQFKYLEVAHIIPHSLVTVSSEESELSESKKAALYILDMFDPDIGPLIAGPEIDSPYNALTLTHNYHRLFGEFEIYFEQKDPTMERTYTIDSTEQRPFLRDPLFPVTRKLHLSPELTIIDPPASKLLKVHCAIAHILKLSVQMAPQI</sequence>
<dbReference type="Proteomes" id="UP000034291">
    <property type="component" value="Unassembled WGS sequence"/>
</dbReference>
<dbReference type="STRING" id="308745.A0A0F8WSJ0"/>
<comment type="caution">
    <text evidence="2">The sequence shown here is derived from an EMBL/GenBank/DDBJ whole genome shotgun (WGS) entry which is preliminary data.</text>
</comment>
<dbReference type="OrthoDB" id="2104739at2759"/>
<organism evidence="2 3">
    <name type="scientific">Aspergillus rambellii</name>
    <dbReference type="NCBI Taxonomy" id="308745"/>
    <lineage>
        <taxon>Eukaryota</taxon>
        <taxon>Fungi</taxon>
        <taxon>Dikarya</taxon>
        <taxon>Ascomycota</taxon>
        <taxon>Pezizomycotina</taxon>
        <taxon>Eurotiomycetes</taxon>
        <taxon>Eurotiomycetidae</taxon>
        <taxon>Eurotiales</taxon>
        <taxon>Aspergillaceae</taxon>
        <taxon>Aspergillus</taxon>
        <taxon>Aspergillus subgen. Nidulantes</taxon>
    </lineage>
</organism>
<evidence type="ECO:0000259" key="1">
    <source>
        <dbReference type="Pfam" id="PF13391"/>
    </source>
</evidence>
<keyword evidence="3" id="KW-1185">Reference proteome</keyword>